<keyword evidence="2" id="KW-0808">Transferase</keyword>
<accession>A0AAJ2PLV7</accession>
<dbReference type="Gene3D" id="3.90.1150.10">
    <property type="entry name" value="Aspartate Aminotransferase, domain 1"/>
    <property type="match status" value="1"/>
</dbReference>
<gene>
    <name evidence="2" type="ORF">PV367_06390</name>
</gene>
<dbReference type="GO" id="GO:0008483">
    <property type="term" value="F:transaminase activity"/>
    <property type="evidence" value="ECO:0007669"/>
    <property type="project" value="UniProtKB-KW"/>
</dbReference>
<dbReference type="RefSeq" id="WP_319689961.1">
    <property type="nucleotide sequence ID" value="NZ_JARAWN010000023.1"/>
</dbReference>
<comment type="caution">
    <text evidence="2">The sequence shown here is derived from an EMBL/GenBank/DDBJ whole genome shotgun (WGS) entry which is preliminary data.</text>
</comment>
<dbReference type="AlphaFoldDB" id="A0AAJ2PLV7"/>
<dbReference type="InterPro" id="IPR015424">
    <property type="entry name" value="PyrdxlP-dep_Trfase"/>
</dbReference>
<evidence type="ECO:0000313" key="3">
    <source>
        <dbReference type="Proteomes" id="UP001273589"/>
    </source>
</evidence>
<dbReference type="Pfam" id="PF00155">
    <property type="entry name" value="Aminotran_1_2"/>
    <property type="match status" value="1"/>
</dbReference>
<dbReference type="PANTHER" id="PTHR43510:SF1">
    <property type="entry name" value="AMINOTRANSFERASE FUNCTION, HYPOTHETICAL (EUROFUNG)"/>
    <property type="match status" value="1"/>
</dbReference>
<dbReference type="Proteomes" id="UP001273589">
    <property type="component" value="Unassembled WGS sequence"/>
</dbReference>
<evidence type="ECO:0000259" key="1">
    <source>
        <dbReference type="Pfam" id="PF00155"/>
    </source>
</evidence>
<evidence type="ECO:0000313" key="2">
    <source>
        <dbReference type="EMBL" id="MDX3129441.1"/>
    </source>
</evidence>
<dbReference type="Gene3D" id="3.40.640.10">
    <property type="entry name" value="Type I PLP-dependent aspartate aminotransferase-like (Major domain)"/>
    <property type="match status" value="1"/>
</dbReference>
<dbReference type="InterPro" id="IPR004839">
    <property type="entry name" value="Aminotransferase_I/II_large"/>
</dbReference>
<dbReference type="InterPro" id="IPR015421">
    <property type="entry name" value="PyrdxlP-dep_Trfase_major"/>
</dbReference>
<dbReference type="PANTHER" id="PTHR43510">
    <property type="entry name" value="AMINOTRANSFERASE FUNCTION, HYPOTHETICAL (EUROFUNG)"/>
    <property type="match status" value="1"/>
</dbReference>
<dbReference type="SUPFAM" id="SSF53383">
    <property type="entry name" value="PLP-dependent transferases"/>
    <property type="match status" value="1"/>
</dbReference>
<keyword evidence="2" id="KW-0032">Aminotransferase</keyword>
<feature type="domain" description="Aminotransferase class I/classII large" evidence="1">
    <location>
        <begin position="148"/>
        <end position="365"/>
    </location>
</feature>
<dbReference type="CDD" id="cd00609">
    <property type="entry name" value="AAT_like"/>
    <property type="match status" value="1"/>
</dbReference>
<reference evidence="2" key="1">
    <citation type="journal article" date="2023" name="Microb. Genom.">
        <title>Mesoterricola silvestris gen. nov., sp. nov., Mesoterricola sediminis sp. nov., Geothrix oryzae sp. nov., Geothrix edaphica sp. nov., Geothrix rubra sp. nov., and Geothrix limicola sp. nov., six novel members of Acidobacteriota isolated from soils.</title>
        <authorList>
            <person name="Weisberg A.J."/>
            <person name="Pearce E."/>
            <person name="Kramer C.G."/>
            <person name="Chang J.H."/>
            <person name="Clarke C.R."/>
        </authorList>
    </citation>
    <scope>NUCLEOTIDE SEQUENCE</scope>
    <source>
        <strain evidence="2">ND06-05F</strain>
    </source>
</reference>
<dbReference type="GO" id="GO:0030170">
    <property type="term" value="F:pyridoxal phosphate binding"/>
    <property type="evidence" value="ECO:0007669"/>
    <property type="project" value="InterPro"/>
</dbReference>
<dbReference type="InterPro" id="IPR015422">
    <property type="entry name" value="PyrdxlP-dep_Trfase_small"/>
</dbReference>
<sequence length="384" mass="42723">MSGAGSLALTNLTKYEMLAIDGELNVSDGHPRQSLSSTQHRILQRMPEIFARAVEEQFVDIERRAQRTFLDSLGQLSAPVEAGRVHSSYASSVAMDVVARSLRPRVRTIGLIHPTFDNIPDLLLGWGHQLVPLEEKALTEGEIPELQRLDAVFLTVPNNPTGITIGTEALRQIAVTCADRGIPLILDTCFRGFASQDRPDMYALLDETGVEWIMIEDTGKLWPLLELKLGFISHSRQCSFDIVENLSDVLLSVSPFVLSLVTEFAADARDGGYEQIHSLIRRNRTVLDEALADTEASLASHSCDVSVTLVELPDHLSSRSVWRELRHAGLHTLPCDPFFWADKRQGERYLRVALSRDTPVIEKAAALLRDYFLSQRLVSASRTA</sequence>
<organism evidence="2 3">
    <name type="scientific">Streptomyces europaeiscabiei</name>
    <dbReference type="NCBI Taxonomy" id="146819"/>
    <lineage>
        <taxon>Bacteria</taxon>
        <taxon>Bacillati</taxon>
        <taxon>Actinomycetota</taxon>
        <taxon>Actinomycetes</taxon>
        <taxon>Kitasatosporales</taxon>
        <taxon>Streptomycetaceae</taxon>
        <taxon>Streptomyces</taxon>
    </lineage>
</organism>
<protein>
    <submittedName>
        <fullName evidence="2">Aminotransferase class I/II-fold pyridoxal phosphate-dependent enzyme</fullName>
    </submittedName>
</protein>
<name>A0AAJ2PLV7_9ACTN</name>
<dbReference type="EMBL" id="JARAWN010000023">
    <property type="protein sequence ID" value="MDX3129441.1"/>
    <property type="molecule type" value="Genomic_DNA"/>
</dbReference>
<proteinExistence type="predicted"/>